<feature type="region of interest" description="Disordered" evidence="6">
    <location>
        <begin position="183"/>
        <end position="223"/>
    </location>
</feature>
<dbReference type="PROSITE" id="PS00539">
    <property type="entry name" value="PYROKININ"/>
    <property type="match status" value="1"/>
</dbReference>
<proteinExistence type="inferred from homology"/>
<comment type="similarity">
    <text evidence="2">Belongs to the pyrokinin family.</text>
</comment>
<organism evidence="9">
    <name type="scientific">Thrips palmi</name>
    <name type="common">Melon thrips</name>
    <dbReference type="NCBI Taxonomy" id="161013"/>
    <lineage>
        <taxon>Eukaryota</taxon>
        <taxon>Metazoa</taxon>
        <taxon>Ecdysozoa</taxon>
        <taxon>Arthropoda</taxon>
        <taxon>Hexapoda</taxon>
        <taxon>Insecta</taxon>
        <taxon>Pterygota</taxon>
        <taxon>Neoptera</taxon>
        <taxon>Paraneoptera</taxon>
        <taxon>Thysanoptera</taxon>
        <taxon>Terebrantia</taxon>
        <taxon>Thripoidea</taxon>
        <taxon>Thripidae</taxon>
        <taxon>Thrips</taxon>
    </lineage>
</organism>
<dbReference type="InterPro" id="IPR001484">
    <property type="entry name" value="Pyrokinin_CS"/>
</dbReference>
<dbReference type="AlphaFoldDB" id="A0A6P8ZXE3"/>
<dbReference type="GO" id="GO:0005576">
    <property type="term" value="C:extracellular region"/>
    <property type="evidence" value="ECO:0007669"/>
    <property type="project" value="UniProtKB-SubCell"/>
</dbReference>
<dbReference type="GeneID" id="117650291"/>
<feature type="region of interest" description="Disordered" evidence="6">
    <location>
        <begin position="261"/>
        <end position="316"/>
    </location>
</feature>
<feature type="region of interest" description="Disordered" evidence="6">
    <location>
        <begin position="107"/>
        <end position="139"/>
    </location>
</feature>
<keyword evidence="3" id="KW-0964">Secreted</keyword>
<feature type="compositionally biased region" description="Low complexity" evidence="6">
    <location>
        <begin position="275"/>
        <end position="287"/>
    </location>
</feature>
<dbReference type="OrthoDB" id="6424205at2759"/>
<feature type="chain" id="PRO_5028415142" evidence="7">
    <location>
        <begin position="24"/>
        <end position="316"/>
    </location>
</feature>
<evidence type="ECO:0000256" key="1">
    <source>
        <dbReference type="ARBA" id="ARBA00004613"/>
    </source>
</evidence>
<evidence type="ECO:0000256" key="3">
    <source>
        <dbReference type="ARBA" id="ARBA00022525"/>
    </source>
</evidence>
<feature type="compositionally biased region" description="Polar residues" evidence="6">
    <location>
        <begin position="298"/>
        <end position="316"/>
    </location>
</feature>
<feature type="signal peptide" evidence="7">
    <location>
        <begin position="1"/>
        <end position="23"/>
    </location>
</feature>
<feature type="compositionally biased region" description="Gly residues" evidence="6">
    <location>
        <begin position="206"/>
        <end position="218"/>
    </location>
</feature>
<accession>A0A6P8ZXE3</accession>
<dbReference type="InParanoid" id="A0A6P8ZXE3"/>
<keyword evidence="7" id="KW-0732">Signal</keyword>
<evidence type="ECO:0000256" key="5">
    <source>
        <dbReference type="ARBA" id="ARBA00023320"/>
    </source>
</evidence>
<evidence type="ECO:0000256" key="2">
    <source>
        <dbReference type="ARBA" id="ARBA00007714"/>
    </source>
</evidence>
<dbReference type="KEGG" id="tpal:117650291"/>
<name>A0A6P8ZXE3_THRPL</name>
<evidence type="ECO:0000313" key="8">
    <source>
        <dbReference type="Proteomes" id="UP000515158"/>
    </source>
</evidence>
<sequence>MAATLRSWSCLAFILTVFTVCQGSHGSRGRTAGPAGPAVLRPVVLLETEQGLSPVAGPPVVDDVALMELDQLLNLFQGKGKRSQDQPDKGLTRDLVTQVLQPGGAGMWFGPRLGRRRRSAPGAPATAHRRKRSLQDGDVDNDIPWKLAELLKELQGPKRSPSPCDQTDINCLLASITSNSAAFAPEQQQRPRSEGNLVNFTPRLGRGSGEQGDDGGAGLFRLDAESGDASGATARQLRTDTDPLWFSPRLGRRLLPLGAMDVHAPAGVPPPPQRQPAHPQSRGVRAARSADEAAESVGTQGKPDQQDQASQEHAQA</sequence>
<keyword evidence="4" id="KW-0027">Amidation</keyword>
<reference evidence="9" key="1">
    <citation type="submission" date="2025-08" db="UniProtKB">
        <authorList>
            <consortium name="RefSeq"/>
        </authorList>
    </citation>
    <scope>IDENTIFICATION</scope>
    <source>
        <tissue evidence="9">Total insect</tissue>
    </source>
</reference>
<gene>
    <name evidence="9" type="primary">LOC117650291</name>
</gene>
<protein>
    <submittedName>
        <fullName evidence="9">Uncharacterized protein LOC117650291</fullName>
    </submittedName>
</protein>
<evidence type="ECO:0000313" key="9">
    <source>
        <dbReference type="RefSeq" id="XP_034249491.1"/>
    </source>
</evidence>
<dbReference type="GO" id="GO:0005184">
    <property type="term" value="F:neuropeptide hormone activity"/>
    <property type="evidence" value="ECO:0007669"/>
    <property type="project" value="InterPro"/>
</dbReference>
<keyword evidence="8" id="KW-1185">Reference proteome</keyword>
<comment type="subcellular location">
    <subcellularLocation>
        <location evidence="1">Secreted</location>
    </subcellularLocation>
</comment>
<dbReference type="Proteomes" id="UP000515158">
    <property type="component" value="Unplaced"/>
</dbReference>
<evidence type="ECO:0000256" key="4">
    <source>
        <dbReference type="ARBA" id="ARBA00022815"/>
    </source>
</evidence>
<dbReference type="RefSeq" id="XP_034249491.1">
    <property type="nucleotide sequence ID" value="XM_034393600.1"/>
</dbReference>
<dbReference type="GO" id="GO:0007218">
    <property type="term" value="P:neuropeptide signaling pathway"/>
    <property type="evidence" value="ECO:0007669"/>
    <property type="project" value="UniProtKB-KW"/>
</dbReference>
<keyword evidence="5" id="KW-0527">Neuropeptide</keyword>
<evidence type="ECO:0000256" key="6">
    <source>
        <dbReference type="SAM" id="MobiDB-lite"/>
    </source>
</evidence>
<evidence type="ECO:0000256" key="7">
    <source>
        <dbReference type="SAM" id="SignalP"/>
    </source>
</evidence>